<evidence type="ECO:0000313" key="3">
    <source>
        <dbReference type="EMBL" id="CEM14171.1"/>
    </source>
</evidence>
<protein>
    <submittedName>
        <fullName evidence="3">Uncharacterized protein</fullName>
    </submittedName>
</protein>
<dbReference type="AlphaFoldDB" id="A0A0G4FK57"/>
<evidence type="ECO:0000256" key="1">
    <source>
        <dbReference type="SAM" id="MobiDB-lite"/>
    </source>
</evidence>
<feature type="region of interest" description="Disordered" evidence="1">
    <location>
        <begin position="23"/>
        <end position="57"/>
    </location>
</feature>
<organism evidence="3">
    <name type="scientific">Chromera velia CCMP2878</name>
    <dbReference type="NCBI Taxonomy" id="1169474"/>
    <lineage>
        <taxon>Eukaryota</taxon>
        <taxon>Sar</taxon>
        <taxon>Alveolata</taxon>
        <taxon>Colpodellida</taxon>
        <taxon>Chromeraceae</taxon>
        <taxon>Chromera</taxon>
    </lineage>
</organism>
<reference evidence="3" key="1">
    <citation type="submission" date="2014-11" db="EMBL/GenBank/DDBJ databases">
        <authorList>
            <person name="Otto D Thomas"/>
            <person name="Naeem Raeece"/>
        </authorList>
    </citation>
    <scope>NUCLEOTIDE SEQUENCE</scope>
</reference>
<dbReference type="VEuPathDB" id="CryptoDB:Cvel_17449"/>
<feature type="chain" id="PRO_5005189396" evidence="2">
    <location>
        <begin position="20"/>
        <end position="208"/>
    </location>
</feature>
<feature type="compositionally biased region" description="Low complexity" evidence="1">
    <location>
        <begin position="185"/>
        <end position="208"/>
    </location>
</feature>
<feature type="compositionally biased region" description="Polar residues" evidence="1">
    <location>
        <begin position="167"/>
        <end position="184"/>
    </location>
</feature>
<name>A0A0G4FK57_9ALVE</name>
<feature type="compositionally biased region" description="Polar residues" evidence="1">
    <location>
        <begin position="30"/>
        <end position="48"/>
    </location>
</feature>
<evidence type="ECO:0000256" key="2">
    <source>
        <dbReference type="SAM" id="SignalP"/>
    </source>
</evidence>
<feature type="region of interest" description="Disordered" evidence="1">
    <location>
        <begin position="135"/>
        <end position="208"/>
    </location>
</feature>
<feature type="compositionally biased region" description="Basic and acidic residues" evidence="1">
    <location>
        <begin position="153"/>
        <end position="166"/>
    </location>
</feature>
<proteinExistence type="predicted"/>
<gene>
    <name evidence="3" type="ORF">Cvel_17449</name>
</gene>
<feature type="signal peptide" evidence="2">
    <location>
        <begin position="1"/>
        <end position="19"/>
    </location>
</feature>
<feature type="compositionally biased region" description="Acidic residues" evidence="1">
    <location>
        <begin position="135"/>
        <end position="151"/>
    </location>
</feature>
<dbReference type="EMBL" id="CDMZ01000433">
    <property type="protein sequence ID" value="CEM14171.1"/>
    <property type="molecule type" value="Genomic_DNA"/>
</dbReference>
<accession>A0A0G4FK57</accession>
<keyword evidence="2" id="KW-0732">Signal</keyword>
<sequence>MWASAFLAIGLLLCRFSLGTSDVPHEPETHPSTSVALETAPASASSPPTEEAQEGGALSVSANAEPLQEQPMDSEETMGALHPVTLDDGRVMVPFVDWEVVDAADLDTDLPDEEEDEEEDWPEESDMMMEMDMDEDEEEFDNNNNEDDGMMEMDGKESDTDMKKMTVSDSSESGQDDTVQSAGTLASLPPFPVSSAPSAFPSSCLLCR</sequence>